<feature type="domain" description="PNPLA" evidence="9">
    <location>
        <begin position="482"/>
        <end position="661"/>
    </location>
</feature>
<dbReference type="EC" id="3.1.1.4" evidence="1"/>
<keyword evidence="4 7" id="KW-0040">ANK repeat</keyword>
<dbReference type="Pfam" id="PF13606">
    <property type="entry name" value="Ank_3"/>
    <property type="match status" value="1"/>
</dbReference>
<evidence type="ECO:0000256" key="8">
    <source>
        <dbReference type="PROSITE-ProRule" id="PRU01161"/>
    </source>
</evidence>
<evidence type="ECO:0000256" key="6">
    <source>
        <dbReference type="ARBA" id="ARBA00023422"/>
    </source>
</evidence>
<feature type="short sequence motif" description="GXGXXG" evidence="8">
    <location>
        <begin position="486"/>
        <end position="491"/>
    </location>
</feature>
<feature type="repeat" description="ANK" evidence="7">
    <location>
        <begin position="227"/>
        <end position="259"/>
    </location>
</feature>
<accession>A0A8J2RDJ6</accession>
<proteinExistence type="predicted"/>
<evidence type="ECO:0000256" key="1">
    <source>
        <dbReference type="ARBA" id="ARBA00013278"/>
    </source>
</evidence>
<keyword evidence="11" id="KW-1185">Reference proteome</keyword>
<keyword evidence="8" id="KW-0442">Lipid degradation</keyword>
<feature type="repeat" description="ANK" evidence="7">
    <location>
        <begin position="157"/>
        <end position="192"/>
    </location>
</feature>
<evidence type="ECO:0000256" key="7">
    <source>
        <dbReference type="PROSITE-ProRule" id="PRU00023"/>
    </source>
</evidence>
<keyword evidence="5 8" id="KW-0443">Lipid metabolism</keyword>
<dbReference type="GO" id="GO:2000304">
    <property type="term" value="P:positive regulation of ceramide biosynthetic process"/>
    <property type="evidence" value="ECO:0007669"/>
    <property type="project" value="TreeGrafter"/>
</dbReference>
<evidence type="ECO:0000313" key="11">
    <source>
        <dbReference type="Proteomes" id="UP000789390"/>
    </source>
</evidence>
<dbReference type="Pfam" id="PF01734">
    <property type="entry name" value="Patatin"/>
    <property type="match status" value="1"/>
</dbReference>
<reference evidence="10" key="1">
    <citation type="submission" date="2021-11" db="EMBL/GenBank/DDBJ databases">
        <authorList>
            <person name="Schell T."/>
        </authorList>
    </citation>
    <scope>NUCLEOTIDE SEQUENCE</scope>
    <source>
        <strain evidence="10">M5</strain>
    </source>
</reference>
<evidence type="ECO:0000256" key="5">
    <source>
        <dbReference type="ARBA" id="ARBA00023098"/>
    </source>
</evidence>
<dbReference type="PANTHER" id="PTHR24139">
    <property type="entry name" value="CALCIUM-INDEPENDENT PHOSPHOLIPASE A2"/>
    <property type="match status" value="1"/>
</dbReference>
<dbReference type="GO" id="GO:0052816">
    <property type="term" value="F:long-chain fatty acyl-CoA hydrolase activity"/>
    <property type="evidence" value="ECO:0007669"/>
    <property type="project" value="TreeGrafter"/>
</dbReference>
<dbReference type="InterPro" id="IPR047148">
    <property type="entry name" value="PLPL9"/>
</dbReference>
<keyword evidence="2" id="KW-0677">Repeat</keyword>
<feature type="active site" description="Nucleophile" evidence="8">
    <location>
        <position position="520"/>
    </location>
</feature>
<gene>
    <name evidence="10" type="ORF">DGAL_LOCUS2705</name>
</gene>
<dbReference type="PROSITE" id="PS51635">
    <property type="entry name" value="PNPLA"/>
    <property type="match status" value="1"/>
</dbReference>
<dbReference type="Pfam" id="PF12796">
    <property type="entry name" value="Ank_2"/>
    <property type="match status" value="2"/>
</dbReference>
<comment type="catalytic activity">
    <reaction evidence="6">
        <text>a 1,2-diacyl-sn-glycero-3-phosphocholine + H2O = a 1-acyl-sn-glycero-3-phosphocholine + a fatty acid + H(+)</text>
        <dbReference type="Rhea" id="RHEA:15801"/>
        <dbReference type="ChEBI" id="CHEBI:15377"/>
        <dbReference type="ChEBI" id="CHEBI:15378"/>
        <dbReference type="ChEBI" id="CHEBI:28868"/>
        <dbReference type="ChEBI" id="CHEBI:57643"/>
        <dbReference type="ChEBI" id="CHEBI:58168"/>
        <dbReference type="EC" id="3.1.1.4"/>
    </reaction>
    <physiologicalReaction direction="left-to-right" evidence="6">
        <dbReference type="Rhea" id="RHEA:15802"/>
    </physiologicalReaction>
</comment>
<comment type="caution">
    <text evidence="10">The sequence shown here is derived from an EMBL/GenBank/DDBJ whole genome shotgun (WGS) entry which is preliminary data.</text>
</comment>
<dbReference type="PANTHER" id="PTHR24139:SF34">
    <property type="entry name" value="85_88 KDA CALCIUM-INDEPENDENT PHOSPHOLIPASE A2"/>
    <property type="match status" value="1"/>
</dbReference>
<dbReference type="PROSITE" id="PS50297">
    <property type="entry name" value="ANK_REP_REGION"/>
    <property type="match status" value="4"/>
</dbReference>
<dbReference type="SUPFAM" id="SSF52151">
    <property type="entry name" value="FabD/lysophospholipase-like"/>
    <property type="match status" value="1"/>
</dbReference>
<feature type="repeat" description="ANK" evidence="7">
    <location>
        <begin position="324"/>
        <end position="356"/>
    </location>
</feature>
<dbReference type="GO" id="GO:0047499">
    <property type="term" value="F:calcium-independent phospholipase A2 activity"/>
    <property type="evidence" value="ECO:0007669"/>
    <property type="project" value="InterPro"/>
</dbReference>
<name>A0A8J2RDJ6_9CRUS</name>
<evidence type="ECO:0000256" key="4">
    <source>
        <dbReference type="ARBA" id="ARBA00023043"/>
    </source>
</evidence>
<evidence type="ECO:0000259" key="9">
    <source>
        <dbReference type="PROSITE" id="PS51635"/>
    </source>
</evidence>
<feature type="repeat" description="ANK" evidence="7">
    <location>
        <begin position="357"/>
        <end position="389"/>
    </location>
</feature>
<dbReference type="GO" id="GO:0016042">
    <property type="term" value="P:lipid catabolic process"/>
    <property type="evidence" value="ECO:0007669"/>
    <property type="project" value="UniProtKB-UniRule"/>
</dbReference>
<dbReference type="OrthoDB" id="10021675at2759"/>
<dbReference type="Gene3D" id="1.25.40.20">
    <property type="entry name" value="Ankyrin repeat-containing domain"/>
    <property type="match status" value="2"/>
</dbReference>
<dbReference type="PRINTS" id="PR01415">
    <property type="entry name" value="ANKYRIN"/>
</dbReference>
<dbReference type="InterPro" id="IPR016035">
    <property type="entry name" value="Acyl_Trfase/lysoPLipase"/>
</dbReference>
<dbReference type="InterPro" id="IPR036770">
    <property type="entry name" value="Ankyrin_rpt-contain_sf"/>
</dbReference>
<evidence type="ECO:0000256" key="3">
    <source>
        <dbReference type="ARBA" id="ARBA00022801"/>
    </source>
</evidence>
<keyword evidence="3 8" id="KW-0378">Hydrolase</keyword>
<feature type="active site" description="Proton acceptor" evidence="8">
    <location>
        <position position="648"/>
    </location>
</feature>
<dbReference type="InterPro" id="IPR002110">
    <property type="entry name" value="Ankyrin_rpt"/>
</dbReference>
<dbReference type="SUPFAM" id="SSF48403">
    <property type="entry name" value="Ankyrin repeat"/>
    <property type="match status" value="1"/>
</dbReference>
<dbReference type="EMBL" id="CAKKLH010000036">
    <property type="protein sequence ID" value="CAH0100475.1"/>
    <property type="molecule type" value="Genomic_DNA"/>
</dbReference>
<protein>
    <recommendedName>
        <fullName evidence="1">phospholipase A2</fullName>
        <ecNumber evidence="1">3.1.1.4</ecNumber>
    </recommendedName>
</protein>
<evidence type="ECO:0000256" key="2">
    <source>
        <dbReference type="ARBA" id="ARBA00022737"/>
    </source>
</evidence>
<feature type="short sequence motif" description="GXSXG" evidence="8">
    <location>
        <begin position="518"/>
        <end position="522"/>
    </location>
</feature>
<dbReference type="Proteomes" id="UP000789390">
    <property type="component" value="Unassembled WGS sequence"/>
</dbReference>
<dbReference type="AlphaFoldDB" id="A0A8J2RDJ6"/>
<dbReference type="PROSITE" id="PS50088">
    <property type="entry name" value="ANK_REPEAT"/>
    <property type="match status" value="4"/>
</dbReference>
<dbReference type="SMART" id="SM00248">
    <property type="entry name" value="ANK"/>
    <property type="match status" value="5"/>
</dbReference>
<evidence type="ECO:0000313" key="10">
    <source>
        <dbReference type="EMBL" id="CAH0100475.1"/>
    </source>
</evidence>
<sequence length="800" mass="86652">MSFFSQLATAVATNLVNSLTSSNTTDPIKVIEISSSALVTRNVSKRDQCLVLYGKGVGTNASFELVMTGTRDKLFSLCRSTESTYVEHHFEMARDKLPYLLKISLELCMLPQLQEVWSLIISNPCWTAAHIIAYYGLQDGLKDTSLSALLCVRDESTGMTPMHVAAKNGKAEFVKAVISVMSENAQYDAQDHKGNTVYHYAAAANKETIEALAFCALDGMINSKNKESQTPLHLACLADKPECVKALIAAGANVNASSNDEGSIVQTAVATSFACAKEILTAFPNQLHAKDMKNGGTPLHWATTKEVVMALVELGCMIDARNFSGQTALHVMVQRDRFECVVALLSCGADPNLVDSTGNSPLHIACSSASLLIIQALIAFGSNVNMQNDQGESPRHLVAGKRSSTAPQLLYCVHAVGAKRCSQKMPKCGDGCSPTGNDDGQSSSAEQIPRTRHLFDAMLHQVCQHSATANQGSKSTVGGRILCLDGGGIRGLILIQMLEAMEIILGGPVIKYFDWISGTSTGGILSLALCCGKSVRECKSMYFRFKDQVFVGKRPYNADFLEGFLRTEFGDRTMADIPMGPKLLVTAVIADTIPADLHIFRNYSSPQDLLSLPEATKSKKAEEQMVWQAARASGAAPTYFRAFGSFLDGGLIANNPTLDMLTEIQEYNSVINALGAGTGIQPMLVVSLGTGCKPTEQVNTIDVFRPESLIDAARLAWGASAFGKLLVEQVTSTDRRVVDRARSWCSMIGCAYFRLSPCLEKDIALDETRNDQLIPMLWETKAFIHSHSADFKRIAQLLKS</sequence>
<organism evidence="10 11">
    <name type="scientific">Daphnia galeata</name>
    <dbReference type="NCBI Taxonomy" id="27404"/>
    <lineage>
        <taxon>Eukaryota</taxon>
        <taxon>Metazoa</taxon>
        <taxon>Ecdysozoa</taxon>
        <taxon>Arthropoda</taxon>
        <taxon>Crustacea</taxon>
        <taxon>Branchiopoda</taxon>
        <taxon>Diplostraca</taxon>
        <taxon>Cladocera</taxon>
        <taxon>Anomopoda</taxon>
        <taxon>Daphniidae</taxon>
        <taxon>Daphnia</taxon>
    </lineage>
</organism>
<feature type="short sequence motif" description="DGA/G" evidence="8">
    <location>
        <begin position="648"/>
        <end position="650"/>
    </location>
</feature>
<dbReference type="Gene3D" id="3.40.1090.10">
    <property type="entry name" value="Cytosolic phospholipase A2 catalytic domain"/>
    <property type="match status" value="1"/>
</dbReference>
<dbReference type="InterPro" id="IPR002641">
    <property type="entry name" value="PNPLA_dom"/>
</dbReference>
<dbReference type="GO" id="GO:0005739">
    <property type="term" value="C:mitochondrion"/>
    <property type="evidence" value="ECO:0007669"/>
    <property type="project" value="TreeGrafter"/>
</dbReference>